<sequence>MFPKKRRSGASSLSSPKNLSRALPISQFYQLSGFFLLSEFVVKVAMYAGLRTKDSMEARRVFGLLL</sequence>
<keyword evidence="1" id="KW-0472">Membrane</keyword>
<keyword evidence="1" id="KW-1133">Transmembrane helix</keyword>
<dbReference type="AlphaFoldDB" id="A0A2P2PWK2"/>
<proteinExistence type="predicted"/>
<name>A0A2P2PWK2_RHIMU</name>
<reference evidence="2" key="1">
    <citation type="submission" date="2018-02" db="EMBL/GenBank/DDBJ databases">
        <title>Rhizophora mucronata_Transcriptome.</title>
        <authorList>
            <person name="Meera S.P."/>
            <person name="Sreeshan A."/>
            <person name="Augustine A."/>
        </authorList>
    </citation>
    <scope>NUCLEOTIDE SEQUENCE</scope>
    <source>
        <tissue evidence="2">Leaf</tissue>
    </source>
</reference>
<evidence type="ECO:0000313" key="2">
    <source>
        <dbReference type="EMBL" id="MBX59126.1"/>
    </source>
</evidence>
<organism evidence="2">
    <name type="scientific">Rhizophora mucronata</name>
    <name type="common">Asiatic mangrove</name>
    <dbReference type="NCBI Taxonomy" id="61149"/>
    <lineage>
        <taxon>Eukaryota</taxon>
        <taxon>Viridiplantae</taxon>
        <taxon>Streptophyta</taxon>
        <taxon>Embryophyta</taxon>
        <taxon>Tracheophyta</taxon>
        <taxon>Spermatophyta</taxon>
        <taxon>Magnoliopsida</taxon>
        <taxon>eudicotyledons</taxon>
        <taxon>Gunneridae</taxon>
        <taxon>Pentapetalae</taxon>
        <taxon>rosids</taxon>
        <taxon>fabids</taxon>
        <taxon>Malpighiales</taxon>
        <taxon>Rhizophoraceae</taxon>
        <taxon>Rhizophora</taxon>
    </lineage>
</organism>
<accession>A0A2P2PWK2</accession>
<keyword evidence="1" id="KW-0812">Transmembrane</keyword>
<evidence type="ECO:0000256" key="1">
    <source>
        <dbReference type="SAM" id="Phobius"/>
    </source>
</evidence>
<protein>
    <submittedName>
        <fullName evidence="2">Uncharacterized protein</fullName>
    </submittedName>
</protein>
<feature type="transmembrane region" description="Helical" evidence="1">
    <location>
        <begin position="28"/>
        <end position="50"/>
    </location>
</feature>
<dbReference type="EMBL" id="GGEC01078642">
    <property type="protein sequence ID" value="MBX59126.1"/>
    <property type="molecule type" value="Transcribed_RNA"/>
</dbReference>